<organism evidence="2 3">
    <name type="scientific">Globisporangium ultimum (strain ATCC 200006 / CBS 805.95 / DAOM BR144)</name>
    <name type="common">Pythium ultimum</name>
    <dbReference type="NCBI Taxonomy" id="431595"/>
    <lineage>
        <taxon>Eukaryota</taxon>
        <taxon>Sar</taxon>
        <taxon>Stramenopiles</taxon>
        <taxon>Oomycota</taxon>
        <taxon>Peronosporomycetes</taxon>
        <taxon>Pythiales</taxon>
        <taxon>Pythiaceae</taxon>
        <taxon>Globisporangium</taxon>
    </lineage>
</organism>
<proteinExistence type="predicted"/>
<dbReference type="EMBL" id="GL376628">
    <property type="status" value="NOT_ANNOTATED_CDS"/>
    <property type="molecule type" value="Genomic_DNA"/>
</dbReference>
<dbReference type="VEuPathDB" id="FungiDB:PYU1_G002947"/>
<evidence type="ECO:0000313" key="2">
    <source>
        <dbReference type="EnsemblProtists" id="PYU1_T002950"/>
    </source>
</evidence>
<dbReference type="HOGENOM" id="CLU_065064_0_0_1"/>
<evidence type="ECO:0000259" key="1">
    <source>
        <dbReference type="Pfam" id="PF12937"/>
    </source>
</evidence>
<sequence>MLSSPSAMNLFGIVQSGVSRLQNSVHHQLHQQFGAGESPSARPARDVVISTSGETVPSLFVTAASGRHDTRAVTSPSVSNSALVTRNGTDASDLLLTAFDGVSLQIASYLDAQDLYNVQLVNRSWRAFIVANRDALYGSLLEKDFQTVIRSSSPFKSYIFSQRHELEKELLHTKAIQPTYAALETYCSTTEPSNHGFIAMFGDIFELTDPRVARFVGFKRHHALSVVLAATPEHVNAFRKRSEYTRPIAFVPVINPNWPEFDLPPVEFPGFLGYAFDFVKMVPGYESLKDTVVKSILRDLMVFDTSESAAAYGISIGRQPFIAVLDESFSNPSFHMTFSSPLRRRLSKLSISERIRSIEERIQSIDACVIHTIV</sequence>
<dbReference type="EnsemblProtists" id="PYU1_T002950">
    <property type="protein sequence ID" value="PYU1_T002950"/>
    <property type="gene ID" value="PYU1_G002947"/>
</dbReference>
<keyword evidence="3" id="KW-1185">Reference proteome</keyword>
<dbReference type="Pfam" id="PF12937">
    <property type="entry name" value="F-box-like"/>
    <property type="match status" value="1"/>
</dbReference>
<dbReference type="Gene3D" id="1.20.1280.50">
    <property type="match status" value="1"/>
</dbReference>
<dbReference type="AlphaFoldDB" id="K3WDA9"/>
<evidence type="ECO:0000313" key="3">
    <source>
        <dbReference type="Proteomes" id="UP000019132"/>
    </source>
</evidence>
<reference evidence="2" key="3">
    <citation type="submission" date="2015-02" db="UniProtKB">
        <authorList>
            <consortium name="EnsemblProtists"/>
        </authorList>
    </citation>
    <scope>IDENTIFICATION</scope>
    <source>
        <strain evidence="2">DAOM BR144</strain>
    </source>
</reference>
<dbReference type="Proteomes" id="UP000019132">
    <property type="component" value="Unassembled WGS sequence"/>
</dbReference>
<dbReference type="InParanoid" id="K3WDA9"/>
<dbReference type="InterPro" id="IPR001810">
    <property type="entry name" value="F-box_dom"/>
</dbReference>
<name>K3WDA9_GLOUD</name>
<reference evidence="3" key="1">
    <citation type="journal article" date="2010" name="Genome Biol.">
        <title>Genome sequence of the necrotrophic plant pathogen Pythium ultimum reveals original pathogenicity mechanisms and effector repertoire.</title>
        <authorList>
            <person name="Levesque C.A."/>
            <person name="Brouwer H."/>
            <person name="Cano L."/>
            <person name="Hamilton J.P."/>
            <person name="Holt C."/>
            <person name="Huitema E."/>
            <person name="Raffaele S."/>
            <person name="Robideau G.P."/>
            <person name="Thines M."/>
            <person name="Win J."/>
            <person name="Zerillo M.M."/>
            <person name="Beakes G.W."/>
            <person name="Boore J.L."/>
            <person name="Busam D."/>
            <person name="Dumas B."/>
            <person name="Ferriera S."/>
            <person name="Fuerstenberg S.I."/>
            <person name="Gachon C.M."/>
            <person name="Gaulin E."/>
            <person name="Govers F."/>
            <person name="Grenville-Briggs L."/>
            <person name="Horner N."/>
            <person name="Hostetler J."/>
            <person name="Jiang R.H."/>
            <person name="Johnson J."/>
            <person name="Krajaejun T."/>
            <person name="Lin H."/>
            <person name="Meijer H.J."/>
            <person name="Moore B."/>
            <person name="Morris P."/>
            <person name="Phuntmart V."/>
            <person name="Puiu D."/>
            <person name="Shetty J."/>
            <person name="Stajich J.E."/>
            <person name="Tripathy S."/>
            <person name="Wawra S."/>
            <person name="van West P."/>
            <person name="Whitty B.R."/>
            <person name="Coutinho P.M."/>
            <person name="Henrissat B."/>
            <person name="Martin F."/>
            <person name="Thomas P.D."/>
            <person name="Tyler B.M."/>
            <person name="De Vries R.P."/>
            <person name="Kamoun S."/>
            <person name="Yandell M."/>
            <person name="Tisserat N."/>
            <person name="Buell C.R."/>
        </authorList>
    </citation>
    <scope>NUCLEOTIDE SEQUENCE</scope>
    <source>
        <strain evidence="3">DAOM:BR144</strain>
    </source>
</reference>
<protein>
    <recommendedName>
        <fullName evidence="1">F-box domain-containing protein</fullName>
    </recommendedName>
</protein>
<accession>K3WDA9</accession>
<reference evidence="3" key="2">
    <citation type="submission" date="2010-04" db="EMBL/GenBank/DDBJ databases">
        <authorList>
            <person name="Buell R."/>
            <person name="Hamilton J."/>
            <person name="Hostetler J."/>
        </authorList>
    </citation>
    <scope>NUCLEOTIDE SEQUENCE [LARGE SCALE GENOMIC DNA]</scope>
    <source>
        <strain evidence="3">DAOM:BR144</strain>
    </source>
</reference>
<feature type="domain" description="F-box" evidence="1">
    <location>
        <begin position="102"/>
        <end position="130"/>
    </location>
</feature>
<dbReference type="InterPro" id="IPR036047">
    <property type="entry name" value="F-box-like_dom_sf"/>
</dbReference>
<dbReference type="OMA" id="VAMFCDI"/>
<dbReference type="eggNOG" id="ENOG502RXED">
    <property type="taxonomic scope" value="Eukaryota"/>
</dbReference>
<dbReference type="SUPFAM" id="SSF81383">
    <property type="entry name" value="F-box domain"/>
    <property type="match status" value="1"/>
</dbReference>